<proteinExistence type="predicted"/>
<feature type="region of interest" description="Disordered" evidence="1">
    <location>
        <begin position="30"/>
        <end position="65"/>
    </location>
</feature>
<keyword evidence="3" id="KW-1185">Reference proteome</keyword>
<dbReference type="AlphaFoldDB" id="A0A8J8P8Y3"/>
<dbReference type="InterPro" id="IPR006311">
    <property type="entry name" value="TAT_signal"/>
</dbReference>
<dbReference type="GO" id="GO:0006974">
    <property type="term" value="P:DNA damage response"/>
    <property type="evidence" value="ECO:0007669"/>
    <property type="project" value="TreeGrafter"/>
</dbReference>
<evidence type="ECO:0000256" key="1">
    <source>
        <dbReference type="SAM" id="MobiDB-lite"/>
    </source>
</evidence>
<dbReference type="InterPro" id="IPR007497">
    <property type="entry name" value="SIMPL/DUF541"/>
</dbReference>
<evidence type="ECO:0000313" key="2">
    <source>
        <dbReference type="EMBL" id="TQQ81199.1"/>
    </source>
</evidence>
<gene>
    <name evidence="2" type="ORF">EGH24_08700</name>
</gene>
<dbReference type="InterPro" id="IPR052022">
    <property type="entry name" value="26kDa_periplasmic_antigen"/>
</dbReference>
<sequence>MPSIEPQTVMNRRTALAVIGGGTVAALASPLSTASASPPPADRESTATQNRGTVRVTGTGSVDTDPDKAVISVGIEATDSEDASAVVSELATEAENLRQALRNYGIPEDNITTERYGLRHDEHDNRYEGQHRYSVEIDDPDAVGEVIDRCVAAGADTIGRIEFTISEARREQLYDEAVDAAVDDAHREAQLYTDATEQQLGEPISIETTGTNHVPIRRDLDVAVERDLAESAATRIEGGEVTVTAEVGIEYAFQ</sequence>
<name>A0A8J8P8Y3_9EURY</name>
<dbReference type="Pfam" id="PF04402">
    <property type="entry name" value="SIMPL"/>
    <property type="match status" value="1"/>
</dbReference>
<dbReference type="PANTHER" id="PTHR34387:SF2">
    <property type="entry name" value="SLR1258 PROTEIN"/>
    <property type="match status" value="1"/>
</dbReference>
<comment type="caution">
    <text evidence="2">The sequence shown here is derived from an EMBL/GenBank/DDBJ whole genome shotgun (WGS) entry which is preliminary data.</text>
</comment>
<organism evidence="2 3">
    <name type="scientific">Halonotius terrestris</name>
    <dbReference type="NCBI Taxonomy" id="2487750"/>
    <lineage>
        <taxon>Archaea</taxon>
        <taxon>Methanobacteriati</taxon>
        <taxon>Methanobacteriota</taxon>
        <taxon>Stenosarchaea group</taxon>
        <taxon>Halobacteria</taxon>
        <taxon>Halobacteriales</taxon>
        <taxon>Haloferacaceae</taxon>
        <taxon>Halonotius</taxon>
    </lineage>
</organism>
<evidence type="ECO:0000313" key="3">
    <source>
        <dbReference type="Proteomes" id="UP000705823"/>
    </source>
</evidence>
<dbReference type="EMBL" id="RKLU01000003">
    <property type="protein sequence ID" value="TQQ81199.1"/>
    <property type="molecule type" value="Genomic_DNA"/>
</dbReference>
<protein>
    <submittedName>
        <fullName evidence="2">DUF541 domain-containing protein</fullName>
    </submittedName>
</protein>
<accession>A0A8J8P8Y3</accession>
<feature type="compositionally biased region" description="Polar residues" evidence="1">
    <location>
        <begin position="46"/>
        <end position="62"/>
    </location>
</feature>
<reference evidence="2" key="1">
    <citation type="submission" date="2019-02" db="EMBL/GenBank/DDBJ databases">
        <title>Halonotius sp. a new haloarchaeum isolated from saline soil.</title>
        <authorList>
            <person name="Duran-Viseras A."/>
            <person name="Sanchez-Porro C."/>
            <person name="Ventosa A."/>
        </authorList>
    </citation>
    <scope>NUCLEOTIDE SEQUENCE</scope>
    <source>
        <strain evidence="2">F15B</strain>
    </source>
</reference>
<dbReference type="Gene3D" id="3.30.70.2970">
    <property type="entry name" value="Protein of unknown function (DUF541), domain 2"/>
    <property type="match status" value="1"/>
</dbReference>
<dbReference type="PANTHER" id="PTHR34387">
    <property type="entry name" value="SLR1258 PROTEIN"/>
    <property type="match status" value="1"/>
</dbReference>
<dbReference type="Proteomes" id="UP000705823">
    <property type="component" value="Unassembled WGS sequence"/>
</dbReference>
<dbReference type="PROSITE" id="PS51318">
    <property type="entry name" value="TAT"/>
    <property type="match status" value="1"/>
</dbReference>
<dbReference type="Gene3D" id="3.30.110.170">
    <property type="entry name" value="Protein of unknown function (DUF541), domain 1"/>
    <property type="match status" value="1"/>
</dbReference>